<evidence type="ECO:0000259" key="2">
    <source>
        <dbReference type="PROSITE" id="PS50878"/>
    </source>
</evidence>
<dbReference type="AlphaFoldDB" id="A0A1J5SEE1"/>
<dbReference type="CDD" id="cd01651">
    <property type="entry name" value="RT_G2_intron"/>
    <property type="match status" value="1"/>
</dbReference>
<dbReference type="PANTHER" id="PTHR34047:SF8">
    <property type="entry name" value="PROTEIN YKFC"/>
    <property type="match status" value="1"/>
</dbReference>
<dbReference type="InterPro" id="IPR000477">
    <property type="entry name" value="RT_dom"/>
</dbReference>
<evidence type="ECO:0000313" key="3">
    <source>
        <dbReference type="EMBL" id="OIR02581.1"/>
    </source>
</evidence>
<organism evidence="3">
    <name type="scientific">mine drainage metagenome</name>
    <dbReference type="NCBI Taxonomy" id="410659"/>
    <lineage>
        <taxon>unclassified sequences</taxon>
        <taxon>metagenomes</taxon>
        <taxon>ecological metagenomes</taxon>
    </lineage>
</organism>
<dbReference type="Pfam" id="PF00078">
    <property type="entry name" value="RVT_1"/>
    <property type="match status" value="1"/>
</dbReference>
<dbReference type="PROSITE" id="PS50878">
    <property type="entry name" value="RT_POL"/>
    <property type="match status" value="1"/>
</dbReference>
<gene>
    <name evidence="3" type="ORF">GALL_152950</name>
</gene>
<dbReference type="Gene3D" id="3.30.70.270">
    <property type="match status" value="1"/>
</dbReference>
<name>A0A1J5SEE1_9ZZZZ</name>
<feature type="region of interest" description="Disordered" evidence="1">
    <location>
        <begin position="1"/>
        <end position="52"/>
    </location>
</feature>
<dbReference type="InterPro" id="IPR043502">
    <property type="entry name" value="DNA/RNA_pol_sf"/>
</dbReference>
<feature type="domain" description="Reverse transcriptase" evidence="2">
    <location>
        <begin position="138"/>
        <end position="377"/>
    </location>
</feature>
<protein>
    <submittedName>
        <fullName evidence="3">Reverse transcriptase</fullName>
    </submittedName>
</protein>
<evidence type="ECO:0000256" key="1">
    <source>
        <dbReference type="SAM" id="MobiDB-lite"/>
    </source>
</evidence>
<dbReference type="PANTHER" id="PTHR34047">
    <property type="entry name" value="NUCLEAR INTRON MATURASE 1, MITOCHONDRIAL-RELATED"/>
    <property type="match status" value="1"/>
</dbReference>
<feature type="compositionally biased region" description="Low complexity" evidence="1">
    <location>
        <begin position="33"/>
        <end position="43"/>
    </location>
</feature>
<keyword evidence="3" id="KW-0808">Transferase</keyword>
<keyword evidence="3" id="KW-0548">Nucleotidyltransferase</keyword>
<reference evidence="3" key="1">
    <citation type="submission" date="2016-10" db="EMBL/GenBank/DDBJ databases">
        <title>Sequence of Gallionella enrichment culture.</title>
        <authorList>
            <person name="Poehlein A."/>
            <person name="Muehling M."/>
            <person name="Daniel R."/>
        </authorList>
    </citation>
    <scope>NUCLEOTIDE SEQUENCE</scope>
</reference>
<accession>A0A1J5SEE1</accession>
<sequence>MIDERDALEGRAMRSSGAATGTRTPMPACSISTTTTQTTATTTSGSADPRTSCLDAGNAGGRLFLGRASRGASAPKARQYAQPGTSAGPSGAAEERGTEFHRLTSLNNLFGCWRKARLAKGHSIRVQRFGADVLHYLSLIQERLRDRSYTFGPYRCFTVREKKFRQVVDAPMKDRVVHWMIYQHLLPTWQPRFIADTYGNLPGRGTHAAVRRLSEFCRRAANTWALQLDISKYFHAVPHDLLKARLLRYQGDEDFRRLISSLIDSYHTDCTYDDLFPVDGLYRKTLAKGMPIGNLTSQLAANVFLNGFDHWIKEQLRVRCYIRYVDDVVILGNDPDGLRETCRQVVGKMAGDGLTIHPKKIRVAPVAAGVPFLGYVVWPGHISAGQYLRRRYHNRLREHEWGARDHTEALQSYRAALRHTGATR</sequence>
<proteinExistence type="predicted"/>
<dbReference type="InterPro" id="IPR051083">
    <property type="entry name" value="GrpII_Intron_Splice-Mob/Def"/>
</dbReference>
<keyword evidence="3" id="KW-0695">RNA-directed DNA polymerase</keyword>
<feature type="region of interest" description="Disordered" evidence="1">
    <location>
        <begin position="73"/>
        <end position="96"/>
    </location>
</feature>
<dbReference type="InterPro" id="IPR043128">
    <property type="entry name" value="Rev_trsase/Diguanyl_cyclase"/>
</dbReference>
<comment type="caution">
    <text evidence="3">The sequence shown here is derived from an EMBL/GenBank/DDBJ whole genome shotgun (WGS) entry which is preliminary data.</text>
</comment>
<dbReference type="EMBL" id="MLJW01000073">
    <property type="protein sequence ID" value="OIR02581.1"/>
    <property type="molecule type" value="Genomic_DNA"/>
</dbReference>
<feature type="compositionally biased region" description="Basic and acidic residues" evidence="1">
    <location>
        <begin position="1"/>
        <end position="12"/>
    </location>
</feature>
<dbReference type="GO" id="GO:0003964">
    <property type="term" value="F:RNA-directed DNA polymerase activity"/>
    <property type="evidence" value="ECO:0007669"/>
    <property type="project" value="UniProtKB-KW"/>
</dbReference>
<dbReference type="SUPFAM" id="SSF56672">
    <property type="entry name" value="DNA/RNA polymerases"/>
    <property type="match status" value="1"/>
</dbReference>